<dbReference type="Gene3D" id="3.30.70.260">
    <property type="match status" value="1"/>
</dbReference>
<reference evidence="12 13" key="1">
    <citation type="journal article" date="2019" name="Int. J. Syst. Evol. Microbiol.">
        <title>The Global Catalogue of Microorganisms (GCM) 10K type strain sequencing project: providing services to taxonomists for standard genome sequencing and annotation.</title>
        <authorList>
            <consortium name="The Broad Institute Genomics Platform"/>
            <consortium name="The Broad Institute Genome Sequencing Center for Infectious Disease"/>
            <person name="Wu L."/>
            <person name="Ma J."/>
        </authorList>
    </citation>
    <scope>NUCLEOTIDE SEQUENCE [LARGE SCALE GENOMIC DNA]</scope>
    <source>
        <strain evidence="12 13">JCM 16259</strain>
    </source>
</reference>
<dbReference type="SUPFAM" id="SSF53850">
    <property type="entry name" value="Periplasmic binding protein-like II"/>
    <property type="match status" value="1"/>
</dbReference>
<comment type="caution">
    <text evidence="12">The sequence shown here is derived from an EMBL/GenBank/DDBJ whole genome shotgun (WGS) entry which is preliminary data.</text>
</comment>
<dbReference type="Pfam" id="PF00800">
    <property type="entry name" value="PDT"/>
    <property type="match status" value="1"/>
</dbReference>
<name>A0ABN3LP18_9MICO</name>
<dbReference type="PROSITE" id="PS51671">
    <property type="entry name" value="ACT"/>
    <property type="match status" value="1"/>
</dbReference>
<sequence length="315" mass="33225">MTPPRTPDQLHRFGYLGPRGTFTQMALDAWDAAEGREHVPFGSVDAALSALRAGDIDAAMVPIENSVEGGVSATLDSLATGEPLVVIGEVLVPITFVLCARPGMPLADIRTVGTHSHAWAQVRGWMGRNLPDAAYVPTLSTAASAAALAQPGEVMFDAGVCAPVAASNEGLEVLAEDIGDNASAVTRFVLVARPGTLPEPTGADKTTVVLFQREDHAGGLLELLEQFAVRGVNMTRLESRPTGAAMGSYCFSIDFEGHVLDARVGETLMGLRRVCAEVRFLGSYPRADGGRPDARPGTTDADFDGARAWLEDLRA</sequence>
<dbReference type="SUPFAM" id="SSF55021">
    <property type="entry name" value="ACT-like"/>
    <property type="match status" value="1"/>
</dbReference>
<dbReference type="PANTHER" id="PTHR21022">
    <property type="entry name" value="PREPHENATE DEHYDRATASE P PROTEIN"/>
    <property type="match status" value="1"/>
</dbReference>
<comment type="catalytic activity">
    <reaction evidence="8 9">
        <text>prephenate + H(+) = 3-phenylpyruvate + CO2 + H2O</text>
        <dbReference type="Rhea" id="RHEA:21648"/>
        <dbReference type="ChEBI" id="CHEBI:15377"/>
        <dbReference type="ChEBI" id="CHEBI:15378"/>
        <dbReference type="ChEBI" id="CHEBI:16526"/>
        <dbReference type="ChEBI" id="CHEBI:18005"/>
        <dbReference type="ChEBI" id="CHEBI:29934"/>
        <dbReference type="EC" id="4.2.1.51"/>
    </reaction>
</comment>
<dbReference type="InterPro" id="IPR008242">
    <property type="entry name" value="Chor_mutase/pphenate_deHydtase"/>
</dbReference>
<dbReference type="CDD" id="cd13632">
    <property type="entry name" value="PBP2_Aa-PDT_like"/>
    <property type="match status" value="1"/>
</dbReference>
<dbReference type="InterPro" id="IPR002912">
    <property type="entry name" value="ACT_dom"/>
</dbReference>
<dbReference type="Gene3D" id="3.40.190.10">
    <property type="entry name" value="Periplasmic binding protein-like II"/>
    <property type="match status" value="2"/>
</dbReference>
<feature type="domain" description="ACT" evidence="11">
    <location>
        <begin position="208"/>
        <end position="285"/>
    </location>
</feature>
<feature type="domain" description="Prephenate dehydratase" evidence="10">
    <location>
        <begin position="12"/>
        <end position="193"/>
    </location>
</feature>
<keyword evidence="6 9" id="KW-0584">Phenylalanine biosynthesis</keyword>
<dbReference type="RefSeq" id="WP_344255221.1">
    <property type="nucleotide sequence ID" value="NZ_BAAARE010000010.1"/>
</dbReference>
<proteinExistence type="predicted"/>
<organism evidence="12 13">
    <name type="scientific">Terrabacter carboxydivorans</name>
    <dbReference type="NCBI Taxonomy" id="619730"/>
    <lineage>
        <taxon>Bacteria</taxon>
        <taxon>Bacillati</taxon>
        <taxon>Actinomycetota</taxon>
        <taxon>Actinomycetes</taxon>
        <taxon>Micrococcales</taxon>
        <taxon>Intrasporangiaceae</taxon>
        <taxon>Terrabacter</taxon>
    </lineage>
</organism>
<gene>
    <name evidence="9 12" type="primary">pheA</name>
    <name evidence="12" type="ORF">GCM10009858_24740</name>
</gene>
<dbReference type="PIRSF" id="PIRSF001500">
    <property type="entry name" value="Chor_mut_pdt_Ppr"/>
    <property type="match status" value="1"/>
</dbReference>
<dbReference type="Proteomes" id="UP001500730">
    <property type="component" value="Unassembled WGS sequence"/>
</dbReference>
<evidence type="ECO:0000256" key="3">
    <source>
        <dbReference type="ARBA" id="ARBA00021872"/>
    </source>
</evidence>
<protein>
    <recommendedName>
        <fullName evidence="3 9">Prephenate dehydratase</fullName>
        <shortName evidence="9">PDT</shortName>
        <ecNumber evidence="2 9">4.2.1.51</ecNumber>
    </recommendedName>
</protein>
<evidence type="ECO:0000256" key="9">
    <source>
        <dbReference type="RuleBase" id="RU361254"/>
    </source>
</evidence>
<evidence type="ECO:0000256" key="6">
    <source>
        <dbReference type="ARBA" id="ARBA00023222"/>
    </source>
</evidence>
<dbReference type="PROSITE" id="PS00858">
    <property type="entry name" value="PREPHENATE_DEHYDR_2"/>
    <property type="match status" value="1"/>
</dbReference>
<evidence type="ECO:0000313" key="13">
    <source>
        <dbReference type="Proteomes" id="UP001500730"/>
    </source>
</evidence>
<keyword evidence="7 9" id="KW-0456">Lyase</keyword>
<keyword evidence="13" id="KW-1185">Reference proteome</keyword>
<dbReference type="PANTHER" id="PTHR21022:SF19">
    <property type="entry name" value="PREPHENATE DEHYDRATASE-RELATED"/>
    <property type="match status" value="1"/>
</dbReference>
<evidence type="ECO:0000259" key="10">
    <source>
        <dbReference type="PROSITE" id="PS51171"/>
    </source>
</evidence>
<comment type="pathway">
    <text evidence="1 9">Amino-acid biosynthesis; L-phenylalanine biosynthesis; phenylpyruvate from prephenate: step 1/1.</text>
</comment>
<accession>A0ABN3LP18</accession>
<evidence type="ECO:0000256" key="8">
    <source>
        <dbReference type="ARBA" id="ARBA00047848"/>
    </source>
</evidence>
<evidence type="ECO:0000256" key="2">
    <source>
        <dbReference type="ARBA" id="ARBA00013147"/>
    </source>
</evidence>
<keyword evidence="5 9" id="KW-0057">Aromatic amino acid biosynthesis</keyword>
<evidence type="ECO:0000313" key="12">
    <source>
        <dbReference type="EMBL" id="GAA2485841.1"/>
    </source>
</evidence>
<dbReference type="EC" id="4.2.1.51" evidence="2 9"/>
<dbReference type="InterPro" id="IPR018528">
    <property type="entry name" value="Preph_deHydtase_CS"/>
</dbReference>
<evidence type="ECO:0000256" key="1">
    <source>
        <dbReference type="ARBA" id="ARBA00004741"/>
    </source>
</evidence>
<dbReference type="InterPro" id="IPR001086">
    <property type="entry name" value="Preph_deHydtase"/>
</dbReference>
<dbReference type="InterPro" id="IPR045865">
    <property type="entry name" value="ACT-like_dom_sf"/>
</dbReference>
<evidence type="ECO:0000256" key="4">
    <source>
        <dbReference type="ARBA" id="ARBA00022605"/>
    </source>
</evidence>
<dbReference type="PROSITE" id="PS51171">
    <property type="entry name" value="PREPHENATE_DEHYDR_3"/>
    <property type="match status" value="1"/>
</dbReference>
<dbReference type="NCBIfam" id="NF008865">
    <property type="entry name" value="PRK11898.1"/>
    <property type="match status" value="1"/>
</dbReference>
<keyword evidence="4 9" id="KW-0028">Amino-acid biosynthesis</keyword>
<evidence type="ECO:0000259" key="11">
    <source>
        <dbReference type="PROSITE" id="PS51671"/>
    </source>
</evidence>
<evidence type="ECO:0000256" key="7">
    <source>
        <dbReference type="ARBA" id="ARBA00023239"/>
    </source>
</evidence>
<dbReference type="CDD" id="cd04905">
    <property type="entry name" value="ACT_CM-PDT"/>
    <property type="match status" value="1"/>
</dbReference>
<evidence type="ECO:0000256" key="5">
    <source>
        <dbReference type="ARBA" id="ARBA00023141"/>
    </source>
</evidence>
<dbReference type="EMBL" id="BAAARE010000010">
    <property type="protein sequence ID" value="GAA2485841.1"/>
    <property type="molecule type" value="Genomic_DNA"/>
</dbReference>